<dbReference type="Proteomes" id="UP000765509">
    <property type="component" value="Unassembled WGS sequence"/>
</dbReference>
<feature type="compositionally biased region" description="Polar residues" evidence="1">
    <location>
        <begin position="196"/>
        <end position="209"/>
    </location>
</feature>
<dbReference type="EMBL" id="AVOT02009939">
    <property type="protein sequence ID" value="MBW0489141.1"/>
    <property type="molecule type" value="Genomic_DNA"/>
</dbReference>
<evidence type="ECO:0000313" key="2">
    <source>
        <dbReference type="EMBL" id="MBW0489141.1"/>
    </source>
</evidence>
<comment type="caution">
    <text evidence="2">The sequence shown here is derived from an EMBL/GenBank/DDBJ whole genome shotgun (WGS) entry which is preliminary data.</text>
</comment>
<accession>A0A9Q3CVD3</accession>
<protein>
    <submittedName>
        <fullName evidence="2">Uncharacterized protein</fullName>
    </submittedName>
</protein>
<proteinExistence type="predicted"/>
<evidence type="ECO:0000256" key="1">
    <source>
        <dbReference type="SAM" id="MobiDB-lite"/>
    </source>
</evidence>
<organism evidence="2 3">
    <name type="scientific">Austropuccinia psidii MF-1</name>
    <dbReference type="NCBI Taxonomy" id="1389203"/>
    <lineage>
        <taxon>Eukaryota</taxon>
        <taxon>Fungi</taxon>
        <taxon>Dikarya</taxon>
        <taxon>Basidiomycota</taxon>
        <taxon>Pucciniomycotina</taxon>
        <taxon>Pucciniomycetes</taxon>
        <taxon>Pucciniales</taxon>
        <taxon>Sphaerophragmiaceae</taxon>
        <taxon>Austropuccinia</taxon>
    </lineage>
</organism>
<gene>
    <name evidence="2" type="ORF">O181_028856</name>
</gene>
<feature type="compositionally biased region" description="Polar residues" evidence="1">
    <location>
        <begin position="156"/>
        <end position="183"/>
    </location>
</feature>
<sequence>MLIATDNHQYLNLSSQLLTKRQSSNSFQSFTFTSSYFFTPLSFSLLYLALFLFPSLSLVYSLIYILLSLVVQLFVDSKSSHLCPFITVTYLLSTFRYCHKSFCDYNYCKRLTKCKPLVLHSNRFTVSLLRSKRKSRTGGFQDLSWRKNSTKRKPHQYQSSTVPTIANGTSGCVSSSAQKTSWRSAKRPLDKMPLLPQSTGGPNQALKQSPQSLHELIDVYF</sequence>
<name>A0A9Q3CVD3_9BASI</name>
<evidence type="ECO:0000313" key="3">
    <source>
        <dbReference type="Proteomes" id="UP000765509"/>
    </source>
</evidence>
<dbReference type="AlphaFoldDB" id="A0A9Q3CVD3"/>
<reference evidence="2" key="1">
    <citation type="submission" date="2021-03" db="EMBL/GenBank/DDBJ databases">
        <title>Draft genome sequence of rust myrtle Austropuccinia psidii MF-1, a brazilian biotype.</title>
        <authorList>
            <person name="Quecine M.C."/>
            <person name="Pachon D.M.R."/>
            <person name="Bonatelli M.L."/>
            <person name="Correr F.H."/>
            <person name="Franceschini L.M."/>
            <person name="Leite T.F."/>
            <person name="Margarido G.R.A."/>
            <person name="Almeida C.A."/>
            <person name="Ferrarezi J.A."/>
            <person name="Labate C.A."/>
        </authorList>
    </citation>
    <scope>NUCLEOTIDE SEQUENCE</scope>
    <source>
        <strain evidence="2">MF-1</strain>
    </source>
</reference>
<keyword evidence="3" id="KW-1185">Reference proteome</keyword>
<feature type="region of interest" description="Disordered" evidence="1">
    <location>
        <begin position="147"/>
        <end position="209"/>
    </location>
</feature>